<evidence type="ECO:0000259" key="4">
    <source>
        <dbReference type="PROSITE" id="PS50943"/>
    </source>
</evidence>
<dbReference type="SUPFAM" id="SSF51306">
    <property type="entry name" value="LexA/Signal peptidase"/>
    <property type="match status" value="1"/>
</dbReference>
<dbReference type="InterPro" id="IPR039418">
    <property type="entry name" value="LexA-like"/>
</dbReference>
<dbReference type="CDD" id="cd06529">
    <property type="entry name" value="S24_LexA-like"/>
    <property type="match status" value="1"/>
</dbReference>
<evidence type="ECO:0000256" key="3">
    <source>
        <dbReference type="ARBA" id="ARBA00023163"/>
    </source>
</evidence>
<dbReference type="Proteomes" id="UP001549037">
    <property type="component" value="Unassembled WGS sequence"/>
</dbReference>
<dbReference type="Pfam" id="PF01381">
    <property type="entry name" value="HTH_3"/>
    <property type="match status" value="1"/>
</dbReference>
<dbReference type="PANTHER" id="PTHR40661">
    <property type="match status" value="1"/>
</dbReference>
<dbReference type="PANTHER" id="PTHR40661:SF1">
    <property type="entry name" value="HTH CRO_C1-TYPE DOMAIN-CONTAINING PROTEIN"/>
    <property type="match status" value="1"/>
</dbReference>
<keyword evidence="2" id="KW-0238">DNA-binding</keyword>
<accession>A0ABV2JJY6</accession>
<dbReference type="SMART" id="SM00530">
    <property type="entry name" value="HTH_XRE"/>
    <property type="match status" value="1"/>
</dbReference>
<dbReference type="InterPro" id="IPR001387">
    <property type="entry name" value="Cro/C1-type_HTH"/>
</dbReference>
<sequence>MTEIAKNISFYRKKAKLTQKALAEKVGIKPSTLSDYIHLRSTPSFTVLQALAQVFSVHVSDIDTAYKSTPHSDITEDIMKTLNHLNHNDQEKVLSYANTLRIKSEEKIISLPSRLYDVQTVTKLSAGRGYSYDDYETQTVQVQIKPPSCDLASIVSGDSMSPDYCDGDVVFLTDKGLTTYTGQVCAIAYDDETYIKKIYSDKYGLKLVSINPIYDDIYIDFPLEEDSHLKIYVVVGSAKVVR</sequence>
<dbReference type="CDD" id="cd00093">
    <property type="entry name" value="HTH_XRE"/>
    <property type="match status" value="1"/>
</dbReference>
<keyword evidence="1" id="KW-0805">Transcription regulation</keyword>
<name>A0ABV2JJY6_9STRE</name>
<gene>
    <name evidence="5" type="ORF">ABID28_001713</name>
</gene>
<dbReference type="InterPro" id="IPR036286">
    <property type="entry name" value="LexA/Signal_pep-like_sf"/>
</dbReference>
<dbReference type="RefSeq" id="WP_354369772.1">
    <property type="nucleotide sequence ID" value="NZ_JBEPLN010000038.1"/>
</dbReference>
<dbReference type="InterPro" id="IPR010982">
    <property type="entry name" value="Lambda_DNA-bd_dom_sf"/>
</dbReference>
<keyword evidence="6" id="KW-1185">Reference proteome</keyword>
<keyword evidence="3" id="KW-0804">Transcription</keyword>
<organism evidence="5 6">
    <name type="scientific">Streptococcus porcorum</name>
    <dbReference type="NCBI Taxonomy" id="701526"/>
    <lineage>
        <taxon>Bacteria</taxon>
        <taxon>Bacillati</taxon>
        <taxon>Bacillota</taxon>
        <taxon>Bacilli</taxon>
        <taxon>Lactobacillales</taxon>
        <taxon>Streptococcaceae</taxon>
        <taxon>Streptococcus</taxon>
    </lineage>
</organism>
<reference evidence="5 6" key="1">
    <citation type="submission" date="2024-06" db="EMBL/GenBank/DDBJ databases">
        <title>Genomic Encyclopedia of Type Strains, Phase IV (KMG-IV): sequencing the most valuable type-strain genomes for metagenomic binning, comparative biology and taxonomic classification.</title>
        <authorList>
            <person name="Goeker M."/>
        </authorList>
    </citation>
    <scope>NUCLEOTIDE SEQUENCE [LARGE SCALE GENOMIC DNA]</scope>
    <source>
        <strain evidence="5 6">DSM 28302</strain>
    </source>
</reference>
<dbReference type="PROSITE" id="PS50943">
    <property type="entry name" value="HTH_CROC1"/>
    <property type="match status" value="1"/>
</dbReference>
<dbReference type="EMBL" id="JBEPLN010000038">
    <property type="protein sequence ID" value="MET3635051.1"/>
    <property type="molecule type" value="Genomic_DNA"/>
</dbReference>
<evidence type="ECO:0000256" key="2">
    <source>
        <dbReference type="ARBA" id="ARBA00023125"/>
    </source>
</evidence>
<evidence type="ECO:0000313" key="5">
    <source>
        <dbReference type="EMBL" id="MET3635051.1"/>
    </source>
</evidence>
<dbReference type="Pfam" id="PF00717">
    <property type="entry name" value="Peptidase_S24"/>
    <property type="match status" value="1"/>
</dbReference>
<protein>
    <submittedName>
        <fullName evidence="5">Phage repressor protein C with HTH and peptisase S24 domain</fullName>
    </submittedName>
</protein>
<dbReference type="InterPro" id="IPR015927">
    <property type="entry name" value="Peptidase_S24_S26A/B/C"/>
</dbReference>
<comment type="caution">
    <text evidence="5">The sequence shown here is derived from an EMBL/GenBank/DDBJ whole genome shotgun (WGS) entry which is preliminary data.</text>
</comment>
<dbReference type="SUPFAM" id="SSF47413">
    <property type="entry name" value="lambda repressor-like DNA-binding domains"/>
    <property type="match status" value="1"/>
</dbReference>
<proteinExistence type="predicted"/>
<evidence type="ECO:0000313" key="6">
    <source>
        <dbReference type="Proteomes" id="UP001549037"/>
    </source>
</evidence>
<dbReference type="Gene3D" id="1.10.260.40">
    <property type="entry name" value="lambda repressor-like DNA-binding domains"/>
    <property type="match status" value="1"/>
</dbReference>
<feature type="domain" description="HTH cro/C1-type" evidence="4">
    <location>
        <begin position="8"/>
        <end position="62"/>
    </location>
</feature>
<dbReference type="Gene3D" id="2.10.109.10">
    <property type="entry name" value="Umud Fragment, subunit A"/>
    <property type="match status" value="1"/>
</dbReference>
<evidence type="ECO:0000256" key="1">
    <source>
        <dbReference type="ARBA" id="ARBA00023015"/>
    </source>
</evidence>